<dbReference type="OrthoDB" id="9770415at2"/>
<dbReference type="Pfam" id="PF00005">
    <property type="entry name" value="ABC_tran"/>
    <property type="match status" value="1"/>
</dbReference>
<dbReference type="GO" id="GO:0005524">
    <property type="term" value="F:ATP binding"/>
    <property type="evidence" value="ECO:0007669"/>
    <property type="project" value="UniProtKB-KW"/>
</dbReference>
<feature type="transmembrane region" description="Helical" evidence="9">
    <location>
        <begin position="133"/>
        <end position="151"/>
    </location>
</feature>
<name>W6TAR9_9LACO</name>
<evidence type="ECO:0000256" key="7">
    <source>
        <dbReference type="ARBA" id="ARBA00022989"/>
    </source>
</evidence>
<proteinExistence type="predicted"/>
<dbReference type="GO" id="GO:0015421">
    <property type="term" value="F:ABC-type oligopeptide transporter activity"/>
    <property type="evidence" value="ECO:0007669"/>
    <property type="project" value="TreeGrafter"/>
</dbReference>
<evidence type="ECO:0000256" key="8">
    <source>
        <dbReference type="ARBA" id="ARBA00023136"/>
    </source>
</evidence>
<comment type="caution">
    <text evidence="12">The sequence shown here is derived from an EMBL/GenBank/DDBJ whole genome shotgun (WGS) entry which is preliminary data.</text>
</comment>
<comment type="subcellular location">
    <subcellularLocation>
        <location evidence="1">Cell membrane</location>
        <topology evidence="1">Multi-pass membrane protein</topology>
    </subcellularLocation>
</comment>
<sequence>MFRIVMQHIHGKTRICFFLAPLIMLGEVFCDLQQPTLMSNIIDHGLAKGDMHFVIQEALWMLMFAVLGLIFGATCGTLGSYASLKMGEALRSHMLTVALVDRQPGGLEPATLITRITNDVTQMQNLVMMITRGMVRAPMLLLGGVVMSVIVCPDLAPILFVIMPILVIFMLWIVRRSIPLYTKMQQAVDTVNRVMRENLQGAKTIKAYVLEDHQLDQFNDENAQLRQTSQRAAMATVILSPVIQLLLNLGVVVALGYGGSLAISQTISDGQIIAFVNYMIQITSAMIQTVNIITAFSRAITSATRVQAVLDEESAEQLPVVTTVVPTGSDVEFDDVTFGYQQSQPILNHVSFKLPAGKWLGIIGPTGAGKSSLINLLTRSFDQYTGTIKIGGTDIQEMSLAAVHQKITVALQDSLLFSGTVRSNLTYGAKAATDVGLAAANQVAVADEFVDRLPANYDAPVEQAGKNFSGGQRQRLNISRAIVPKRDILVMDDATSAVDQTTNAEIKTRLEQTRSDQTTVIISQRVTNVMDCDQIIVLEDGQITAHGSHAELLKQSDFYRQLVQTQLGGGRHGHASTRTS</sequence>
<keyword evidence="3" id="KW-1003">Cell membrane</keyword>
<dbReference type="SUPFAM" id="SSF52540">
    <property type="entry name" value="P-loop containing nucleoside triphosphate hydrolases"/>
    <property type="match status" value="1"/>
</dbReference>
<dbReference type="eggNOG" id="COG1132">
    <property type="taxonomic scope" value="Bacteria"/>
</dbReference>
<dbReference type="InterPro" id="IPR011527">
    <property type="entry name" value="ABC1_TM_dom"/>
</dbReference>
<evidence type="ECO:0000256" key="3">
    <source>
        <dbReference type="ARBA" id="ARBA00022475"/>
    </source>
</evidence>
<evidence type="ECO:0000259" key="10">
    <source>
        <dbReference type="PROSITE" id="PS50893"/>
    </source>
</evidence>
<feature type="transmembrane region" description="Helical" evidence="9">
    <location>
        <begin position="58"/>
        <end position="84"/>
    </location>
</feature>
<feature type="domain" description="ABC transporter" evidence="10">
    <location>
        <begin position="331"/>
        <end position="565"/>
    </location>
</feature>
<dbReference type="Gene3D" id="3.40.50.300">
    <property type="entry name" value="P-loop containing nucleotide triphosphate hydrolases"/>
    <property type="match status" value="1"/>
</dbReference>
<evidence type="ECO:0000256" key="6">
    <source>
        <dbReference type="ARBA" id="ARBA00022840"/>
    </source>
</evidence>
<dbReference type="PATRIC" id="fig|1400520.3.peg.70"/>
<feature type="transmembrane region" description="Helical" evidence="9">
    <location>
        <begin position="232"/>
        <end position="257"/>
    </location>
</feature>
<evidence type="ECO:0000256" key="9">
    <source>
        <dbReference type="SAM" id="Phobius"/>
    </source>
</evidence>
<keyword evidence="2" id="KW-0813">Transport</keyword>
<evidence type="ECO:0000256" key="4">
    <source>
        <dbReference type="ARBA" id="ARBA00022692"/>
    </source>
</evidence>
<dbReference type="STRING" id="1400520.LFAB_00375"/>
<evidence type="ECO:0000256" key="2">
    <source>
        <dbReference type="ARBA" id="ARBA00022448"/>
    </source>
</evidence>
<keyword evidence="6" id="KW-0067">ATP-binding</keyword>
<dbReference type="InterPro" id="IPR017871">
    <property type="entry name" value="ABC_transporter-like_CS"/>
</dbReference>
<dbReference type="PROSITE" id="PS00211">
    <property type="entry name" value="ABC_TRANSPORTER_1"/>
    <property type="match status" value="1"/>
</dbReference>
<dbReference type="CDD" id="cd18548">
    <property type="entry name" value="ABC_6TM_Tm287_like"/>
    <property type="match status" value="1"/>
</dbReference>
<feature type="transmembrane region" description="Helical" evidence="9">
    <location>
        <begin position="157"/>
        <end position="174"/>
    </location>
</feature>
<dbReference type="AlphaFoldDB" id="W6TAR9"/>
<dbReference type="InterPro" id="IPR036640">
    <property type="entry name" value="ABC1_TM_sf"/>
</dbReference>
<dbReference type="InterPro" id="IPR027417">
    <property type="entry name" value="P-loop_NTPase"/>
</dbReference>
<dbReference type="GO" id="GO:0016887">
    <property type="term" value="F:ATP hydrolysis activity"/>
    <property type="evidence" value="ECO:0007669"/>
    <property type="project" value="InterPro"/>
</dbReference>
<dbReference type="Pfam" id="PF00664">
    <property type="entry name" value="ABC_membrane"/>
    <property type="match status" value="1"/>
</dbReference>
<dbReference type="InterPro" id="IPR003439">
    <property type="entry name" value="ABC_transporter-like_ATP-bd"/>
</dbReference>
<evidence type="ECO:0000256" key="1">
    <source>
        <dbReference type="ARBA" id="ARBA00004651"/>
    </source>
</evidence>
<reference evidence="12 13" key="1">
    <citation type="journal article" date="2014" name="Genome Announc.">
        <title>Genome Sequence of Lactobacillus fabifermentans Strain T30PCM01, Isolated from Fermenting Grape Marc.</title>
        <authorList>
            <person name="Treu L."/>
            <person name="Vendramin V."/>
            <person name="Bovo B."/>
            <person name="Giacomini A."/>
            <person name="Corich V."/>
            <person name="Campanaro S."/>
        </authorList>
    </citation>
    <scope>NUCLEOTIDE SEQUENCE [LARGE SCALE GENOMIC DNA]</scope>
    <source>
        <strain evidence="12 13">T30PCM01</strain>
    </source>
</reference>
<organism evidence="12 13">
    <name type="scientific">Lactiplantibacillus fabifermentans T30PCM01</name>
    <dbReference type="NCBI Taxonomy" id="1400520"/>
    <lineage>
        <taxon>Bacteria</taxon>
        <taxon>Bacillati</taxon>
        <taxon>Bacillota</taxon>
        <taxon>Bacilli</taxon>
        <taxon>Lactobacillales</taxon>
        <taxon>Lactobacillaceae</taxon>
        <taxon>Lactiplantibacillus</taxon>
    </lineage>
</organism>
<keyword evidence="4 9" id="KW-0812">Transmembrane</keyword>
<evidence type="ECO:0000313" key="13">
    <source>
        <dbReference type="Proteomes" id="UP000019247"/>
    </source>
</evidence>
<dbReference type="GO" id="GO:0005886">
    <property type="term" value="C:plasma membrane"/>
    <property type="evidence" value="ECO:0007669"/>
    <property type="project" value="UniProtKB-SubCell"/>
</dbReference>
<dbReference type="SUPFAM" id="SSF90123">
    <property type="entry name" value="ABC transporter transmembrane region"/>
    <property type="match status" value="1"/>
</dbReference>
<dbReference type="Proteomes" id="UP000019247">
    <property type="component" value="Unassembled WGS sequence"/>
</dbReference>
<evidence type="ECO:0000256" key="5">
    <source>
        <dbReference type="ARBA" id="ARBA00022741"/>
    </source>
</evidence>
<protein>
    <submittedName>
        <fullName evidence="12">Multidrug ABC transporter permease</fullName>
    </submittedName>
</protein>
<keyword evidence="7 9" id="KW-1133">Transmembrane helix</keyword>
<dbReference type="PANTHER" id="PTHR43394">
    <property type="entry name" value="ATP-DEPENDENT PERMEASE MDL1, MITOCHONDRIAL"/>
    <property type="match status" value="1"/>
</dbReference>
<dbReference type="RefSeq" id="WP_024626449.1">
    <property type="nucleotide sequence ID" value="NZ_KK036457.1"/>
</dbReference>
<evidence type="ECO:0000259" key="11">
    <source>
        <dbReference type="PROSITE" id="PS50929"/>
    </source>
</evidence>
<dbReference type="InterPro" id="IPR039421">
    <property type="entry name" value="Type_1_exporter"/>
</dbReference>
<gene>
    <name evidence="12" type="ORF">LFAB_00375</name>
</gene>
<keyword evidence="5" id="KW-0547">Nucleotide-binding</keyword>
<dbReference type="Gene3D" id="1.20.1560.10">
    <property type="entry name" value="ABC transporter type 1, transmembrane domain"/>
    <property type="match status" value="1"/>
</dbReference>
<dbReference type="HOGENOM" id="CLU_000604_84_3_9"/>
<dbReference type="FunFam" id="3.40.50.300:FF:000221">
    <property type="entry name" value="Multidrug ABC transporter ATP-binding protein"/>
    <property type="match status" value="1"/>
</dbReference>
<dbReference type="PROSITE" id="PS50929">
    <property type="entry name" value="ABC_TM1F"/>
    <property type="match status" value="1"/>
</dbReference>
<keyword evidence="8 9" id="KW-0472">Membrane</keyword>
<dbReference type="SMART" id="SM00382">
    <property type="entry name" value="AAA"/>
    <property type="match status" value="1"/>
</dbReference>
<dbReference type="InterPro" id="IPR003593">
    <property type="entry name" value="AAA+_ATPase"/>
</dbReference>
<feature type="domain" description="ABC transmembrane type-1" evidence="11">
    <location>
        <begin position="18"/>
        <end position="298"/>
    </location>
</feature>
<dbReference type="PROSITE" id="PS50893">
    <property type="entry name" value="ABC_TRANSPORTER_2"/>
    <property type="match status" value="1"/>
</dbReference>
<evidence type="ECO:0000313" key="12">
    <source>
        <dbReference type="EMBL" id="ETY75649.1"/>
    </source>
</evidence>
<dbReference type="PANTHER" id="PTHR43394:SF1">
    <property type="entry name" value="ATP-BINDING CASSETTE SUB-FAMILY B MEMBER 10, MITOCHONDRIAL"/>
    <property type="match status" value="1"/>
</dbReference>
<accession>W6TAR9</accession>
<dbReference type="EMBL" id="AWWK01000004">
    <property type="protein sequence ID" value="ETY75649.1"/>
    <property type="molecule type" value="Genomic_DNA"/>
</dbReference>